<gene>
    <name evidence="1" type="ORF">GPUH_LOCUS6370</name>
</gene>
<dbReference type="OrthoDB" id="288590at2759"/>
<name>A0A3P6SKY8_9BILA</name>
<dbReference type="AlphaFoldDB" id="A0A3P6SKY8"/>
<evidence type="ECO:0000313" key="2">
    <source>
        <dbReference type="Proteomes" id="UP000271098"/>
    </source>
</evidence>
<accession>A0A3P6SKY8</accession>
<reference evidence="1 2" key="1">
    <citation type="submission" date="2018-11" db="EMBL/GenBank/DDBJ databases">
        <authorList>
            <consortium name="Pathogen Informatics"/>
        </authorList>
    </citation>
    <scope>NUCLEOTIDE SEQUENCE [LARGE SCALE GENOMIC DNA]</scope>
</reference>
<proteinExistence type="predicted"/>
<evidence type="ECO:0000313" key="1">
    <source>
        <dbReference type="EMBL" id="VDK54448.1"/>
    </source>
</evidence>
<dbReference type="Proteomes" id="UP000271098">
    <property type="component" value="Unassembled WGS sequence"/>
</dbReference>
<sequence length="73" mass="8447">MQLLKCLTDVAVYGVEIPSTYKLKKMSLRKEGYDLSSCHGEQIYIWDSCVKSYKYSLLIDSIQPHIIYQVAQI</sequence>
<dbReference type="EMBL" id="UYRT01014843">
    <property type="protein sequence ID" value="VDK54448.1"/>
    <property type="molecule type" value="Genomic_DNA"/>
</dbReference>
<protein>
    <submittedName>
        <fullName evidence="1">Uncharacterized protein</fullName>
    </submittedName>
</protein>
<keyword evidence="2" id="KW-1185">Reference proteome</keyword>
<organism evidence="1 2">
    <name type="scientific">Gongylonema pulchrum</name>
    <dbReference type="NCBI Taxonomy" id="637853"/>
    <lineage>
        <taxon>Eukaryota</taxon>
        <taxon>Metazoa</taxon>
        <taxon>Ecdysozoa</taxon>
        <taxon>Nematoda</taxon>
        <taxon>Chromadorea</taxon>
        <taxon>Rhabditida</taxon>
        <taxon>Spirurina</taxon>
        <taxon>Spiruromorpha</taxon>
        <taxon>Spiruroidea</taxon>
        <taxon>Gongylonematidae</taxon>
        <taxon>Gongylonema</taxon>
    </lineage>
</organism>